<dbReference type="InterPro" id="IPR036514">
    <property type="entry name" value="SGNH_hydro_sf"/>
</dbReference>
<evidence type="ECO:0000259" key="2">
    <source>
        <dbReference type="Pfam" id="PF13472"/>
    </source>
</evidence>
<feature type="chain" id="PRO_5045832210" evidence="1">
    <location>
        <begin position="22"/>
        <end position="252"/>
    </location>
</feature>
<keyword evidence="4" id="KW-1185">Reference proteome</keyword>
<comment type="caution">
    <text evidence="3">The sequence shown here is derived from an EMBL/GenBank/DDBJ whole genome shotgun (WGS) entry which is preliminary data.</text>
</comment>
<dbReference type="PANTHER" id="PTHR37981">
    <property type="entry name" value="LIPASE 2"/>
    <property type="match status" value="1"/>
</dbReference>
<proteinExistence type="predicted"/>
<evidence type="ECO:0000256" key="1">
    <source>
        <dbReference type="SAM" id="SignalP"/>
    </source>
</evidence>
<dbReference type="InterPro" id="IPR013830">
    <property type="entry name" value="SGNH_hydro"/>
</dbReference>
<dbReference type="Gene3D" id="3.40.50.1110">
    <property type="entry name" value="SGNH hydrolase"/>
    <property type="match status" value="1"/>
</dbReference>
<sequence length="252" mass="25428">MGAFTALLLSSALLLPAPGPAQTHYVALGDSYAAGVGAGDYDPSSGSCERSFNAYPALWAQEHRDASAQTVACSGASTAEVLNGQLGALGPDTTLVSISVGGNDIGFTEVLTTCVLGSDSACKAKVDGAVAVVNGRLGADLDRTYRAIRDKAPAAKLVVVGYPRLFEDGPCGGGLSAAKRSALNAGADELARVTSERATAAGAVFADARPVFAGHGVCGAQPWINSVVFPVDGSFHPNAEGQAAYLRVLDAS</sequence>
<keyword evidence="1" id="KW-0732">Signal</keyword>
<dbReference type="Proteomes" id="UP000517916">
    <property type="component" value="Unassembled WGS sequence"/>
</dbReference>
<accession>A0ABR6BQ87</accession>
<dbReference type="Pfam" id="PF13472">
    <property type="entry name" value="Lipase_GDSL_2"/>
    <property type="match status" value="1"/>
</dbReference>
<dbReference type="SUPFAM" id="SSF52266">
    <property type="entry name" value="SGNH hydrolase"/>
    <property type="match status" value="1"/>
</dbReference>
<organism evidence="3 4">
    <name type="scientific">Kutzneria viridogrisea</name>
    <dbReference type="NCBI Taxonomy" id="47990"/>
    <lineage>
        <taxon>Bacteria</taxon>
        <taxon>Bacillati</taxon>
        <taxon>Actinomycetota</taxon>
        <taxon>Actinomycetes</taxon>
        <taxon>Pseudonocardiales</taxon>
        <taxon>Pseudonocardiaceae</taxon>
        <taxon>Kutzneria</taxon>
    </lineage>
</organism>
<reference evidence="3 4" key="1">
    <citation type="submission" date="2020-08" db="EMBL/GenBank/DDBJ databases">
        <title>Genomic Encyclopedia of Archaeal and Bacterial Type Strains, Phase II (KMG-II): from individual species to whole genera.</title>
        <authorList>
            <person name="Goeker M."/>
        </authorList>
    </citation>
    <scope>NUCLEOTIDE SEQUENCE [LARGE SCALE GENOMIC DNA]</scope>
    <source>
        <strain evidence="3 4">DSM 43850</strain>
    </source>
</reference>
<protein>
    <submittedName>
        <fullName evidence="3">Lysophospholipase L1-like esterase</fullName>
    </submittedName>
</protein>
<dbReference type="RefSeq" id="WP_182839026.1">
    <property type="nucleotide sequence ID" value="NZ_BAAABQ010000047.1"/>
</dbReference>
<name>A0ABR6BQ87_9PSEU</name>
<dbReference type="EMBL" id="JACJID010000004">
    <property type="protein sequence ID" value="MBA8928777.1"/>
    <property type="molecule type" value="Genomic_DNA"/>
</dbReference>
<dbReference type="CDD" id="cd01823">
    <property type="entry name" value="SEST_like"/>
    <property type="match status" value="1"/>
</dbReference>
<feature type="domain" description="SGNH hydrolase-type esterase" evidence="2">
    <location>
        <begin position="27"/>
        <end position="244"/>
    </location>
</feature>
<evidence type="ECO:0000313" key="3">
    <source>
        <dbReference type="EMBL" id="MBA8928777.1"/>
    </source>
</evidence>
<gene>
    <name evidence="3" type="ORF">BC739_005994</name>
</gene>
<dbReference type="InterPro" id="IPR037460">
    <property type="entry name" value="SEST-like"/>
</dbReference>
<dbReference type="PANTHER" id="PTHR37981:SF1">
    <property type="entry name" value="SGNH HYDROLASE-TYPE ESTERASE DOMAIN-CONTAINING PROTEIN"/>
    <property type="match status" value="1"/>
</dbReference>
<evidence type="ECO:0000313" key="4">
    <source>
        <dbReference type="Proteomes" id="UP000517916"/>
    </source>
</evidence>
<feature type="signal peptide" evidence="1">
    <location>
        <begin position="1"/>
        <end position="21"/>
    </location>
</feature>